<evidence type="ECO:0000256" key="3">
    <source>
        <dbReference type="ARBA" id="ARBA00022801"/>
    </source>
</evidence>
<dbReference type="CDD" id="cd07324">
    <property type="entry name" value="M48C_Oma1-like"/>
    <property type="match status" value="1"/>
</dbReference>
<accession>A0A5B7TUM1</accession>
<dbReference type="KEGG" id="fbe:FF125_07820"/>
<sequence>MNKILLPLLLICYSTGIYSQGLSEKKLKEIVESYKSSIETALVIEDCGHVFDGPLYAAKQLENVFLDASLNFNSKERKVMASSIFYDVIRSKKIVKHHASKDSVLAIVQKITNQLVSKDVIYKLTIIDSKQVNAFTTMGGYLYITTGLLDFVDSYDELAFVIGHEVAHEIKLHTQRKVTKMLYSSSFFKLISIADFKKMVSSINSSLSAPFDQIDEYEADKYGLLLAKGAGYDVNRFGDFFKKFEKYEKRDLLTKLKSTHPFAKHRKNCISKYTN</sequence>
<dbReference type="GO" id="GO:0016020">
    <property type="term" value="C:membrane"/>
    <property type="evidence" value="ECO:0007669"/>
    <property type="project" value="TreeGrafter"/>
</dbReference>
<dbReference type="PANTHER" id="PTHR22726:SF1">
    <property type="entry name" value="METALLOENDOPEPTIDASE OMA1, MITOCHONDRIAL"/>
    <property type="match status" value="1"/>
</dbReference>
<dbReference type="GO" id="GO:0051603">
    <property type="term" value="P:proteolysis involved in protein catabolic process"/>
    <property type="evidence" value="ECO:0007669"/>
    <property type="project" value="TreeGrafter"/>
</dbReference>
<gene>
    <name evidence="8" type="ORF">FF125_07820</name>
</gene>
<dbReference type="Proteomes" id="UP000306229">
    <property type="component" value="Chromosome"/>
</dbReference>
<evidence type="ECO:0000256" key="1">
    <source>
        <dbReference type="ARBA" id="ARBA00022670"/>
    </source>
</evidence>
<evidence type="ECO:0000256" key="6">
    <source>
        <dbReference type="RuleBase" id="RU003983"/>
    </source>
</evidence>
<organism evidence="8 9">
    <name type="scientific">Aureibaculum algae</name>
    <dbReference type="NCBI Taxonomy" id="2584122"/>
    <lineage>
        <taxon>Bacteria</taxon>
        <taxon>Pseudomonadati</taxon>
        <taxon>Bacteroidota</taxon>
        <taxon>Flavobacteriia</taxon>
        <taxon>Flavobacteriales</taxon>
        <taxon>Flavobacteriaceae</taxon>
        <taxon>Aureibaculum</taxon>
    </lineage>
</organism>
<evidence type="ECO:0000313" key="9">
    <source>
        <dbReference type="Proteomes" id="UP000306229"/>
    </source>
</evidence>
<keyword evidence="9" id="KW-1185">Reference proteome</keyword>
<evidence type="ECO:0000256" key="5">
    <source>
        <dbReference type="ARBA" id="ARBA00023049"/>
    </source>
</evidence>
<comment type="similarity">
    <text evidence="6">Belongs to the peptidase M48 family.</text>
</comment>
<name>A0A5B7TUM1_9FLAO</name>
<keyword evidence="1 6" id="KW-0645">Protease</keyword>
<dbReference type="GO" id="GO:0046872">
    <property type="term" value="F:metal ion binding"/>
    <property type="evidence" value="ECO:0007669"/>
    <property type="project" value="UniProtKB-KW"/>
</dbReference>
<reference evidence="8 9" key="1">
    <citation type="submission" date="2019-05" db="EMBL/GenBank/DDBJ databases">
        <title>Algicella ahnfeltiae gen. nov., sp. nov., a novel marine bacterium of the family Flavobacteriaceae isolated from a red alga.</title>
        <authorList>
            <person name="Nedashkovskaya O.I."/>
            <person name="Kukhlevskiy A.D."/>
            <person name="Kim S.-G."/>
            <person name="Zhukova N.V."/>
            <person name="Mikhailov V.V."/>
        </authorList>
    </citation>
    <scope>NUCLEOTIDE SEQUENCE [LARGE SCALE GENOMIC DNA]</scope>
    <source>
        <strain evidence="8 9">10Alg115</strain>
    </source>
</reference>
<evidence type="ECO:0000256" key="4">
    <source>
        <dbReference type="ARBA" id="ARBA00022833"/>
    </source>
</evidence>
<dbReference type="OrthoDB" id="910748at2"/>
<protein>
    <recommendedName>
        <fullName evidence="7">Peptidase M48 domain-containing protein</fullName>
    </recommendedName>
</protein>
<proteinExistence type="inferred from homology"/>
<keyword evidence="3 6" id="KW-0378">Hydrolase</keyword>
<keyword evidence="2" id="KW-0479">Metal-binding</keyword>
<dbReference type="Pfam" id="PF01435">
    <property type="entry name" value="Peptidase_M48"/>
    <property type="match status" value="1"/>
</dbReference>
<evidence type="ECO:0000256" key="2">
    <source>
        <dbReference type="ARBA" id="ARBA00022723"/>
    </source>
</evidence>
<evidence type="ECO:0000313" key="8">
    <source>
        <dbReference type="EMBL" id="QCX38342.1"/>
    </source>
</evidence>
<keyword evidence="5 6" id="KW-0482">Metalloprotease</keyword>
<comment type="cofactor">
    <cofactor evidence="6">
        <name>Zn(2+)</name>
        <dbReference type="ChEBI" id="CHEBI:29105"/>
    </cofactor>
    <text evidence="6">Binds 1 zinc ion per subunit.</text>
</comment>
<feature type="domain" description="Peptidase M48" evidence="7">
    <location>
        <begin position="107"/>
        <end position="271"/>
    </location>
</feature>
<dbReference type="EMBL" id="CP040749">
    <property type="protein sequence ID" value="QCX38342.1"/>
    <property type="molecule type" value="Genomic_DNA"/>
</dbReference>
<dbReference type="Gene3D" id="3.30.2010.10">
    <property type="entry name" value="Metalloproteases ('zincins'), catalytic domain"/>
    <property type="match status" value="1"/>
</dbReference>
<dbReference type="InterPro" id="IPR001915">
    <property type="entry name" value="Peptidase_M48"/>
</dbReference>
<dbReference type="PANTHER" id="PTHR22726">
    <property type="entry name" value="METALLOENDOPEPTIDASE OMA1"/>
    <property type="match status" value="1"/>
</dbReference>
<evidence type="ECO:0000259" key="7">
    <source>
        <dbReference type="Pfam" id="PF01435"/>
    </source>
</evidence>
<dbReference type="InterPro" id="IPR051156">
    <property type="entry name" value="Mito/Outer_Membr_Metalloprot"/>
</dbReference>
<dbReference type="GO" id="GO:0004222">
    <property type="term" value="F:metalloendopeptidase activity"/>
    <property type="evidence" value="ECO:0007669"/>
    <property type="project" value="InterPro"/>
</dbReference>
<keyword evidence="4 6" id="KW-0862">Zinc</keyword>
<dbReference type="AlphaFoldDB" id="A0A5B7TUM1"/>